<dbReference type="EMBL" id="JAHYBZ010000004">
    <property type="protein sequence ID" value="MBW6398706.1"/>
    <property type="molecule type" value="Genomic_DNA"/>
</dbReference>
<keyword evidence="2" id="KW-1185">Reference proteome</keyword>
<reference evidence="1 2" key="1">
    <citation type="submission" date="2021-07" db="EMBL/GenBank/DDBJ databases">
        <authorList>
            <person name="So Y."/>
        </authorList>
    </citation>
    <scope>NUCLEOTIDE SEQUENCE [LARGE SCALE GENOMIC DNA]</scope>
    <source>
        <strain evidence="1 2">HJA6</strain>
    </source>
</reference>
<evidence type="ECO:0000313" key="1">
    <source>
        <dbReference type="EMBL" id="MBW6398706.1"/>
    </source>
</evidence>
<name>A0ABS7A8V4_9PROT</name>
<sequence length="319" mass="33909">MATQPWRRRIVTDMLFGIEGSGWYAPELREAGGFRWSGPGHLSVLRIALPEGAGRGEAHCLLIDPEALPEVSVFLNGHRLGATVRRLGTGAVLDFAWDAAAMVSAARGEFWFHCARLRHLPSPQQGMRSVGFRLSTLVLEPAEAGPETPRDALALIAGRRFLDTYLPVASGRARLAFLSDGAARLLDMRLEAARLGPTAQPHVAIALREEEGALALTLAAPGATARKATLSAAGVLALPVDLSARDAMLVARLMAALPAAYGAWLDEAMHRAAPDVELLAQWRRALARLALAAEAWLASALADGPDPFAADLAVGFAWG</sequence>
<dbReference type="Proteomes" id="UP001196565">
    <property type="component" value="Unassembled WGS sequence"/>
</dbReference>
<gene>
    <name evidence="1" type="ORF">KPL78_12655</name>
</gene>
<evidence type="ECO:0000313" key="2">
    <source>
        <dbReference type="Proteomes" id="UP001196565"/>
    </source>
</evidence>
<comment type="caution">
    <text evidence="1">The sequence shown here is derived from an EMBL/GenBank/DDBJ whole genome shotgun (WGS) entry which is preliminary data.</text>
</comment>
<protein>
    <submittedName>
        <fullName evidence="1">Uncharacterized protein</fullName>
    </submittedName>
</protein>
<proteinExistence type="predicted"/>
<accession>A0ABS7A8V4</accession>
<dbReference type="RefSeq" id="WP_219763317.1">
    <property type="nucleotide sequence ID" value="NZ_JAHYBZ010000004.1"/>
</dbReference>
<organism evidence="1 2">
    <name type="scientific">Roseomonas alba</name>
    <dbReference type="NCBI Taxonomy" id="2846776"/>
    <lineage>
        <taxon>Bacteria</taxon>
        <taxon>Pseudomonadati</taxon>
        <taxon>Pseudomonadota</taxon>
        <taxon>Alphaproteobacteria</taxon>
        <taxon>Acetobacterales</taxon>
        <taxon>Roseomonadaceae</taxon>
        <taxon>Roseomonas</taxon>
    </lineage>
</organism>